<keyword evidence="1" id="KW-0812">Transmembrane</keyword>
<reference evidence="2 3" key="1">
    <citation type="submission" date="2018-04" db="EMBL/GenBank/DDBJ databases">
        <authorList>
            <person name="Go L.Y."/>
            <person name="Mitchell J.A."/>
        </authorList>
    </citation>
    <scope>NUCLEOTIDE SEQUENCE [LARGE SCALE GENOMIC DNA]</scope>
    <source>
        <strain evidence="2 3">TPD7010</strain>
    </source>
</reference>
<feature type="non-terminal residue" evidence="2">
    <location>
        <position position="1"/>
    </location>
</feature>
<keyword evidence="1" id="KW-0472">Membrane</keyword>
<dbReference type="AlphaFoldDB" id="A0A2T7VQ95"/>
<protein>
    <submittedName>
        <fullName evidence="2">MFS transporter</fullName>
    </submittedName>
</protein>
<evidence type="ECO:0000313" key="3">
    <source>
        <dbReference type="Proteomes" id="UP000244649"/>
    </source>
</evidence>
<gene>
    <name evidence="2" type="ORF">DC432_15365</name>
</gene>
<accession>A0A2T7VQ95</accession>
<sequence length="57" mass="5587">GLVGALAEGADQASAIASGVHVSFLVGAIIATAAVVLSCFVRKPAENEESDAPVVAH</sequence>
<organism evidence="2 3">
    <name type="scientific">Microbacterium testaceum</name>
    <name type="common">Aureobacterium testaceum</name>
    <name type="synonym">Brevibacterium testaceum</name>
    <dbReference type="NCBI Taxonomy" id="2033"/>
    <lineage>
        <taxon>Bacteria</taxon>
        <taxon>Bacillati</taxon>
        <taxon>Actinomycetota</taxon>
        <taxon>Actinomycetes</taxon>
        <taxon>Micrococcales</taxon>
        <taxon>Microbacteriaceae</taxon>
        <taxon>Microbacterium</taxon>
    </lineage>
</organism>
<evidence type="ECO:0000256" key="1">
    <source>
        <dbReference type="SAM" id="Phobius"/>
    </source>
</evidence>
<comment type="caution">
    <text evidence="2">The sequence shown here is derived from an EMBL/GenBank/DDBJ whole genome shotgun (WGS) entry which is preliminary data.</text>
</comment>
<feature type="transmembrane region" description="Helical" evidence="1">
    <location>
        <begin position="20"/>
        <end position="41"/>
    </location>
</feature>
<dbReference type="Proteomes" id="UP000244649">
    <property type="component" value="Unassembled WGS sequence"/>
</dbReference>
<keyword evidence="1" id="KW-1133">Transmembrane helix</keyword>
<evidence type="ECO:0000313" key="2">
    <source>
        <dbReference type="EMBL" id="PVE58839.1"/>
    </source>
</evidence>
<proteinExistence type="predicted"/>
<name>A0A2T7VQ95_MICTE</name>
<dbReference type="EMBL" id="QDFT01000072">
    <property type="protein sequence ID" value="PVE58839.1"/>
    <property type="molecule type" value="Genomic_DNA"/>
</dbReference>